<name>A0A2P2QMV4_RHIMU</name>
<dbReference type="AlphaFoldDB" id="A0A2P2QMV4"/>
<reference evidence="1" key="1">
    <citation type="submission" date="2018-02" db="EMBL/GenBank/DDBJ databases">
        <title>Rhizophora mucronata_Transcriptome.</title>
        <authorList>
            <person name="Meera S.P."/>
            <person name="Sreeshan A."/>
            <person name="Augustine A."/>
        </authorList>
    </citation>
    <scope>NUCLEOTIDE SEQUENCE</scope>
    <source>
        <tissue evidence="1">Leaf</tissue>
    </source>
</reference>
<organism evidence="1">
    <name type="scientific">Rhizophora mucronata</name>
    <name type="common">Asiatic mangrove</name>
    <dbReference type="NCBI Taxonomy" id="61149"/>
    <lineage>
        <taxon>Eukaryota</taxon>
        <taxon>Viridiplantae</taxon>
        <taxon>Streptophyta</taxon>
        <taxon>Embryophyta</taxon>
        <taxon>Tracheophyta</taxon>
        <taxon>Spermatophyta</taxon>
        <taxon>Magnoliopsida</taxon>
        <taxon>eudicotyledons</taxon>
        <taxon>Gunneridae</taxon>
        <taxon>Pentapetalae</taxon>
        <taxon>rosids</taxon>
        <taxon>fabids</taxon>
        <taxon>Malpighiales</taxon>
        <taxon>Rhizophoraceae</taxon>
        <taxon>Rhizophora</taxon>
    </lineage>
</organism>
<dbReference type="EMBL" id="GGEC01087804">
    <property type="protein sequence ID" value="MBX68288.1"/>
    <property type="molecule type" value="Transcribed_RNA"/>
</dbReference>
<sequence length="48" mass="5490">MYACENFFDEKYILNHVASKMKLSCEFLFDNIVVASVMPCGSMDVYEG</sequence>
<evidence type="ECO:0000313" key="1">
    <source>
        <dbReference type="EMBL" id="MBX68288.1"/>
    </source>
</evidence>
<accession>A0A2P2QMV4</accession>
<protein>
    <submittedName>
        <fullName evidence="1">Uncharacterized protein</fullName>
    </submittedName>
</protein>
<proteinExistence type="predicted"/>